<dbReference type="SUPFAM" id="SSF46785">
    <property type="entry name" value="Winged helix' DNA-binding domain"/>
    <property type="match status" value="1"/>
</dbReference>
<keyword evidence="5" id="KW-0732">Signal</keyword>
<keyword evidence="8" id="KW-1185">Reference proteome</keyword>
<dbReference type="GO" id="GO:0003700">
    <property type="term" value="F:DNA-binding transcription factor activity"/>
    <property type="evidence" value="ECO:0007669"/>
    <property type="project" value="InterPro"/>
</dbReference>
<dbReference type="InterPro" id="IPR036388">
    <property type="entry name" value="WH-like_DNA-bd_sf"/>
</dbReference>
<dbReference type="GO" id="GO:0003677">
    <property type="term" value="F:DNA binding"/>
    <property type="evidence" value="ECO:0007669"/>
    <property type="project" value="UniProtKB-KW"/>
</dbReference>
<dbReference type="Gene3D" id="1.10.10.10">
    <property type="entry name" value="Winged helix-like DNA-binding domain superfamily/Winged helix DNA-binding domain"/>
    <property type="match status" value="1"/>
</dbReference>
<feature type="chain" id="PRO_5032290694" evidence="5">
    <location>
        <begin position="21"/>
        <end position="288"/>
    </location>
</feature>
<evidence type="ECO:0000313" key="7">
    <source>
        <dbReference type="EMBL" id="NLR76288.1"/>
    </source>
</evidence>
<name>A0A847SGB3_9NEIS</name>
<dbReference type="InterPro" id="IPR036390">
    <property type="entry name" value="WH_DNA-bd_sf"/>
</dbReference>
<dbReference type="PRINTS" id="PR00039">
    <property type="entry name" value="HTHLYSR"/>
</dbReference>
<evidence type="ECO:0000313" key="8">
    <source>
        <dbReference type="Proteomes" id="UP000587991"/>
    </source>
</evidence>
<dbReference type="PROSITE" id="PS50931">
    <property type="entry name" value="HTH_LYSR"/>
    <property type="match status" value="1"/>
</dbReference>
<evidence type="ECO:0000256" key="1">
    <source>
        <dbReference type="ARBA" id="ARBA00009437"/>
    </source>
</evidence>
<comment type="similarity">
    <text evidence="1">Belongs to the LysR transcriptional regulatory family.</text>
</comment>
<feature type="signal peptide" evidence="5">
    <location>
        <begin position="1"/>
        <end position="20"/>
    </location>
</feature>
<dbReference type="Pfam" id="PF03466">
    <property type="entry name" value="LysR_substrate"/>
    <property type="match status" value="1"/>
</dbReference>
<proteinExistence type="inferred from homology"/>
<accession>A0A847SGB3</accession>
<protein>
    <submittedName>
        <fullName evidence="7">LysR family transcriptional regulator</fullName>
    </submittedName>
</protein>
<evidence type="ECO:0000256" key="3">
    <source>
        <dbReference type="ARBA" id="ARBA00023125"/>
    </source>
</evidence>
<dbReference type="PANTHER" id="PTHR30537">
    <property type="entry name" value="HTH-TYPE TRANSCRIPTIONAL REGULATOR"/>
    <property type="match status" value="1"/>
</dbReference>
<evidence type="ECO:0000256" key="4">
    <source>
        <dbReference type="ARBA" id="ARBA00023163"/>
    </source>
</evidence>
<dbReference type="Pfam" id="PF00126">
    <property type="entry name" value="HTH_1"/>
    <property type="match status" value="1"/>
</dbReference>
<evidence type="ECO:0000256" key="2">
    <source>
        <dbReference type="ARBA" id="ARBA00023015"/>
    </source>
</evidence>
<dbReference type="InterPro" id="IPR005119">
    <property type="entry name" value="LysR_subst-bd"/>
</dbReference>
<reference evidence="7 8" key="1">
    <citation type="submission" date="2020-04" db="EMBL/GenBank/DDBJ databases">
        <title>Draft genome of Leeia sp. IMCC25680.</title>
        <authorList>
            <person name="Song J."/>
            <person name="Cho J.-C."/>
        </authorList>
    </citation>
    <scope>NUCLEOTIDE SEQUENCE [LARGE SCALE GENOMIC DNA]</scope>
    <source>
        <strain evidence="7 8">IMCC25680</strain>
    </source>
</reference>
<evidence type="ECO:0000259" key="6">
    <source>
        <dbReference type="PROSITE" id="PS50931"/>
    </source>
</evidence>
<dbReference type="InterPro" id="IPR000847">
    <property type="entry name" value="LysR_HTH_N"/>
</dbReference>
<dbReference type="SUPFAM" id="SSF53850">
    <property type="entry name" value="Periplasmic binding protein-like II"/>
    <property type="match status" value="1"/>
</dbReference>
<dbReference type="RefSeq" id="WP_168877952.1">
    <property type="nucleotide sequence ID" value="NZ_JABAIM010000003.1"/>
</dbReference>
<evidence type="ECO:0000256" key="5">
    <source>
        <dbReference type="SAM" id="SignalP"/>
    </source>
</evidence>
<dbReference type="EMBL" id="JABAIM010000003">
    <property type="protein sequence ID" value="NLR76288.1"/>
    <property type="molecule type" value="Genomic_DNA"/>
</dbReference>
<gene>
    <name evidence="7" type="ORF">HF682_14070</name>
</gene>
<sequence>MKALQAFAAVMRSGSFTLAAAELHVSAGAIGQQIQKLEAMLGYPLFQRSTRQLWATAAAQTYWQQLQPILQQLQALHQTTPRTDTVRMTLPPSFASRWLAPRLEHLARQHPHIRLHVHTSIQPMDLVQEGFDLAIRYFTGEDEGLESQLLCPDEVRVFCSPSYQQQLSLWQVDDLSRATLYATPLQPYWAAWFDRFSSLTPQHVQAIPQIHVDQGVIAIEACSRGQGMLMISPVLVADELANGRLMEPFPCRLPLNHGYHVVHRPQRLSTAARTVKAWLLAEAQQTTG</sequence>
<feature type="domain" description="HTH lysR-type" evidence="6">
    <location>
        <begin position="1"/>
        <end position="56"/>
    </location>
</feature>
<dbReference type="Proteomes" id="UP000587991">
    <property type="component" value="Unassembled WGS sequence"/>
</dbReference>
<keyword evidence="2" id="KW-0805">Transcription regulation</keyword>
<dbReference type="FunFam" id="1.10.10.10:FF:000001">
    <property type="entry name" value="LysR family transcriptional regulator"/>
    <property type="match status" value="1"/>
</dbReference>
<organism evidence="7 8">
    <name type="scientific">Leeia aquatica</name>
    <dbReference type="NCBI Taxonomy" id="2725557"/>
    <lineage>
        <taxon>Bacteria</taxon>
        <taxon>Pseudomonadati</taxon>
        <taxon>Pseudomonadota</taxon>
        <taxon>Betaproteobacteria</taxon>
        <taxon>Neisseriales</taxon>
        <taxon>Leeiaceae</taxon>
        <taxon>Leeia</taxon>
    </lineage>
</organism>
<dbReference type="AlphaFoldDB" id="A0A847SGB3"/>
<keyword evidence="3" id="KW-0238">DNA-binding</keyword>
<comment type="caution">
    <text evidence="7">The sequence shown here is derived from an EMBL/GenBank/DDBJ whole genome shotgun (WGS) entry which is preliminary data.</text>
</comment>
<dbReference type="Gene3D" id="3.40.190.10">
    <property type="entry name" value="Periplasmic binding protein-like II"/>
    <property type="match status" value="2"/>
</dbReference>
<dbReference type="InterPro" id="IPR058163">
    <property type="entry name" value="LysR-type_TF_proteobact-type"/>
</dbReference>
<dbReference type="PANTHER" id="PTHR30537:SF5">
    <property type="entry name" value="HTH-TYPE TRANSCRIPTIONAL ACTIVATOR TTDR-RELATED"/>
    <property type="match status" value="1"/>
</dbReference>
<keyword evidence="4" id="KW-0804">Transcription</keyword>
<dbReference type="CDD" id="cd08432">
    <property type="entry name" value="PBP2_GcdR_TrpI_HvrB_AmpR_like"/>
    <property type="match status" value="1"/>
</dbReference>